<dbReference type="EMBL" id="BAABKK010000003">
    <property type="protein sequence ID" value="GAA5189243.1"/>
    <property type="molecule type" value="Genomic_DNA"/>
</dbReference>
<keyword evidence="2" id="KW-1185">Reference proteome</keyword>
<accession>A0ABP9S0T4</accession>
<sequence>MIARGENDRLAALNKIAGDPGADVTDPDNCSCHVNLQGLVVKAYDRGGLHVNGVKGSYAEHDGVGERDLVAAAGRAPGGPGRGSARFV</sequence>
<protein>
    <submittedName>
        <fullName evidence="1">Uncharacterized protein</fullName>
    </submittedName>
</protein>
<organism evidence="1 2">
    <name type="scientific">Arthrobacter gyeryongensis</name>
    <dbReference type="NCBI Taxonomy" id="1650592"/>
    <lineage>
        <taxon>Bacteria</taxon>
        <taxon>Bacillati</taxon>
        <taxon>Actinomycetota</taxon>
        <taxon>Actinomycetes</taxon>
        <taxon>Micrococcales</taxon>
        <taxon>Micrococcaceae</taxon>
        <taxon>Arthrobacter</taxon>
    </lineage>
</organism>
<proteinExistence type="predicted"/>
<dbReference type="Proteomes" id="UP001500200">
    <property type="component" value="Unassembled WGS sequence"/>
</dbReference>
<name>A0ABP9S0T4_9MICC</name>
<gene>
    <name evidence="1" type="ORF">GCM10023346_03270</name>
</gene>
<reference evidence="2" key="1">
    <citation type="journal article" date="2019" name="Int. J. Syst. Evol. Microbiol.">
        <title>The Global Catalogue of Microorganisms (GCM) 10K type strain sequencing project: providing services to taxonomists for standard genome sequencing and annotation.</title>
        <authorList>
            <consortium name="The Broad Institute Genomics Platform"/>
            <consortium name="The Broad Institute Genome Sequencing Center for Infectious Disease"/>
            <person name="Wu L."/>
            <person name="Ma J."/>
        </authorList>
    </citation>
    <scope>NUCLEOTIDE SEQUENCE [LARGE SCALE GENOMIC DNA]</scope>
    <source>
        <strain evidence="2">JCM 18514</strain>
    </source>
</reference>
<comment type="caution">
    <text evidence="1">The sequence shown here is derived from an EMBL/GenBank/DDBJ whole genome shotgun (WGS) entry which is preliminary data.</text>
</comment>
<evidence type="ECO:0000313" key="2">
    <source>
        <dbReference type="Proteomes" id="UP001500200"/>
    </source>
</evidence>
<evidence type="ECO:0000313" key="1">
    <source>
        <dbReference type="EMBL" id="GAA5189243.1"/>
    </source>
</evidence>